<evidence type="ECO:0000313" key="1">
    <source>
        <dbReference type="EMBL" id="QLQ82386.1"/>
    </source>
</evidence>
<protein>
    <submittedName>
        <fullName evidence="1">Uncharacterized protein</fullName>
    </submittedName>
</protein>
<dbReference type="EMBL" id="CP059274">
    <property type="protein sequence ID" value="QLQ82386.1"/>
    <property type="molecule type" value="Genomic_DNA"/>
</dbReference>
<organism evidence="1 2">
    <name type="scientific">Torulaspora globosa</name>
    <dbReference type="NCBI Taxonomy" id="48254"/>
    <lineage>
        <taxon>Eukaryota</taxon>
        <taxon>Fungi</taxon>
        <taxon>Dikarya</taxon>
        <taxon>Ascomycota</taxon>
        <taxon>Saccharomycotina</taxon>
        <taxon>Saccharomycetes</taxon>
        <taxon>Saccharomycetales</taxon>
        <taxon>Saccharomycetaceae</taxon>
        <taxon>Torulaspora</taxon>
    </lineage>
</organism>
<keyword evidence="2" id="KW-1185">Reference proteome</keyword>
<dbReference type="Proteomes" id="UP000510647">
    <property type="component" value="Chromosome 8"/>
</dbReference>
<accession>A0A7H9I0M2</accession>
<gene>
    <name evidence="1" type="ORF">HG537_0H01480</name>
</gene>
<name>A0A7H9I0M2_9SACH</name>
<proteinExistence type="predicted"/>
<dbReference type="AlphaFoldDB" id="A0A7H9I0M2"/>
<evidence type="ECO:0000313" key="2">
    <source>
        <dbReference type="Proteomes" id="UP000510647"/>
    </source>
</evidence>
<sequence>MRFPSELIDLIVSQGLDSCRTSIAWCKISGHYKDLITKRLGLVVLDDGTKESDETRSFLDYQVLMVKENSLHFETDHPEYEKLKQFIVKFSSLLVVIHSGRSYNDVLASILNDIARFSTSGTSLCIVYSNSLNFLSKLYFRELSLYQDKIRLCELHVLGNGEASVDEVCDLNTLFERTYLYNLKSIYSLDVQSSQHQLISQDLLTIKQLNFVAYDEASSGFFSQCPNLKVIESMKYPIKYQDTLYRLPHCDSITLTHYVNGCHYPPLDGSRVNKELTLIPSLRSEDPEFHGLYFPRLKLLKLKLSDAVSHLVRFHNCNFSSLNEFACGSCTVPWDDMVTAGWSSGELAVTLTSDEQLQWLTSSPPGIDKLRILNPQTRFMEFPASGIFETSKLNFNTISLELNIVWQCYLLQKLILPHLEPSQCLMIVFDENSLLESLTLKRGKELNLEFEDDYIVFKVPPLRHFQLIEISPRSVIAKHSGMSSSSPIDTASTSPHAKINNLYFDADATREMCYAVSPSEFRRNSLAGLTNESARRQSAIIFPNGSRTRRASSISSSNFDPVVPTTNDNPFDGDNVVFEFSKSSPVVFTTNLDALKSSLFSWKNLESNRIPFLRVLVQDQDVLNQISDLNSIIPILAPRIIEVLKFPYDIRLPMMVIDKFQVVVDLTDLGFVVTSEQRLKFSTEMQAYLEYKGYKTPVLTDQSKTSLMVSILLCFDEIDYDVEESF</sequence>
<reference evidence="1 2" key="1">
    <citation type="submission" date="2020-06" db="EMBL/GenBank/DDBJ databases">
        <title>The yeast mating-type switching endonuclease HO is a domesticated member of an unorthodox homing genetic element family.</title>
        <authorList>
            <person name="Coughlan A.Y."/>
            <person name="Lombardi L."/>
            <person name="Braun-Galleani S."/>
            <person name="Martos A.R."/>
            <person name="Galeote V."/>
            <person name="Bigey F."/>
            <person name="Dequin S."/>
            <person name="Byrne K.P."/>
            <person name="Wolfe K.H."/>
        </authorList>
    </citation>
    <scope>NUCLEOTIDE SEQUENCE [LARGE SCALE GENOMIC DNA]</scope>
    <source>
        <strain evidence="1 2">CBS2947</strain>
    </source>
</reference>
<dbReference type="OrthoDB" id="4067448at2759"/>